<dbReference type="InterPro" id="IPR044974">
    <property type="entry name" value="Disease_R_plants"/>
</dbReference>
<dbReference type="InterPro" id="IPR058192">
    <property type="entry name" value="WHD_ROQ1-like"/>
</dbReference>
<feature type="domain" description="Disease resistance protein RPS4B/Roq1-like leucine-rich repeats" evidence="11">
    <location>
        <begin position="421"/>
        <end position="505"/>
    </location>
</feature>
<evidence type="ECO:0000259" key="10">
    <source>
        <dbReference type="Pfam" id="PF23282"/>
    </source>
</evidence>
<dbReference type="PANTHER" id="PTHR11017">
    <property type="entry name" value="LEUCINE-RICH REPEAT-CONTAINING PROTEIN"/>
    <property type="match status" value="1"/>
</dbReference>
<feature type="domain" description="C-JID" evidence="9">
    <location>
        <begin position="879"/>
        <end position="1025"/>
    </location>
</feature>
<keyword evidence="13" id="KW-1185">Reference proteome</keyword>
<dbReference type="OMA" id="MAHRINH"/>
<accession>A0A2P6SFT7</accession>
<evidence type="ECO:0000259" key="9">
    <source>
        <dbReference type="Pfam" id="PF20160"/>
    </source>
</evidence>
<dbReference type="EC" id="3.2.2.6" evidence="1"/>
<evidence type="ECO:0000256" key="7">
    <source>
        <dbReference type="SAM" id="MobiDB-lite"/>
    </source>
</evidence>
<keyword evidence="12" id="KW-0238">DNA-binding</keyword>
<dbReference type="SUPFAM" id="SSF46785">
    <property type="entry name" value="Winged helix' DNA-binding domain"/>
    <property type="match status" value="1"/>
</dbReference>
<dbReference type="SUPFAM" id="SSF52540">
    <property type="entry name" value="P-loop containing nucleoside triphosphate hydrolases"/>
    <property type="match status" value="1"/>
</dbReference>
<evidence type="ECO:0000259" key="11">
    <source>
        <dbReference type="Pfam" id="PF23286"/>
    </source>
</evidence>
<evidence type="ECO:0000256" key="1">
    <source>
        <dbReference type="ARBA" id="ARBA00011982"/>
    </source>
</evidence>
<name>A0A2P6SFT7_ROSCH</name>
<keyword evidence="5" id="KW-0520">NAD</keyword>
<dbReference type="Proteomes" id="UP000238479">
    <property type="component" value="Chromosome 1"/>
</dbReference>
<dbReference type="SUPFAM" id="SSF52058">
    <property type="entry name" value="L domain-like"/>
    <property type="match status" value="2"/>
</dbReference>
<dbReference type="Gene3D" id="3.80.10.10">
    <property type="entry name" value="Ribonuclease Inhibitor"/>
    <property type="match status" value="3"/>
</dbReference>
<dbReference type="Gene3D" id="3.40.50.300">
    <property type="entry name" value="P-loop containing nucleotide triphosphate hydrolases"/>
    <property type="match status" value="1"/>
</dbReference>
<evidence type="ECO:0000256" key="3">
    <source>
        <dbReference type="ARBA" id="ARBA00022737"/>
    </source>
</evidence>
<dbReference type="Pfam" id="PF23282">
    <property type="entry name" value="WHD_ROQ1"/>
    <property type="match status" value="1"/>
</dbReference>
<evidence type="ECO:0000256" key="4">
    <source>
        <dbReference type="ARBA" id="ARBA00022821"/>
    </source>
</evidence>
<evidence type="ECO:0000256" key="5">
    <source>
        <dbReference type="ARBA" id="ARBA00023027"/>
    </source>
</evidence>
<protein>
    <recommendedName>
        <fullName evidence="1">ADP-ribosyl cyclase/cyclic ADP-ribose hydrolase</fullName>
        <ecNumber evidence="1">3.2.2.6</ecNumber>
    </recommendedName>
</protein>
<comment type="catalytic activity">
    <reaction evidence="6">
        <text>NAD(+) + H2O = ADP-D-ribose + nicotinamide + H(+)</text>
        <dbReference type="Rhea" id="RHEA:16301"/>
        <dbReference type="ChEBI" id="CHEBI:15377"/>
        <dbReference type="ChEBI" id="CHEBI:15378"/>
        <dbReference type="ChEBI" id="CHEBI:17154"/>
        <dbReference type="ChEBI" id="CHEBI:57540"/>
        <dbReference type="ChEBI" id="CHEBI:57967"/>
        <dbReference type="EC" id="3.2.2.6"/>
    </reaction>
    <physiologicalReaction direction="left-to-right" evidence="6">
        <dbReference type="Rhea" id="RHEA:16302"/>
    </physiologicalReaction>
</comment>
<dbReference type="PRINTS" id="PR00364">
    <property type="entry name" value="DISEASERSIST"/>
</dbReference>
<dbReference type="Pfam" id="PF23286">
    <property type="entry name" value="LRR_13"/>
    <property type="match status" value="1"/>
</dbReference>
<comment type="caution">
    <text evidence="12">The sequence shown here is derived from an EMBL/GenBank/DDBJ whole genome shotgun (WGS) entry which is preliminary data.</text>
</comment>
<feature type="domain" description="NB-ARC" evidence="8">
    <location>
        <begin position="2"/>
        <end position="78"/>
    </location>
</feature>
<dbReference type="InterPro" id="IPR036390">
    <property type="entry name" value="WH_DNA-bd_sf"/>
</dbReference>
<gene>
    <name evidence="12" type="ORF">RchiOBHm_Chr1g0349181</name>
</gene>
<dbReference type="InterPro" id="IPR002182">
    <property type="entry name" value="NB-ARC"/>
</dbReference>
<organism evidence="12 13">
    <name type="scientific">Rosa chinensis</name>
    <name type="common">China rose</name>
    <dbReference type="NCBI Taxonomy" id="74649"/>
    <lineage>
        <taxon>Eukaryota</taxon>
        <taxon>Viridiplantae</taxon>
        <taxon>Streptophyta</taxon>
        <taxon>Embryophyta</taxon>
        <taxon>Tracheophyta</taxon>
        <taxon>Spermatophyta</taxon>
        <taxon>Magnoliopsida</taxon>
        <taxon>eudicotyledons</taxon>
        <taxon>Gunneridae</taxon>
        <taxon>Pentapetalae</taxon>
        <taxon>rosids</taxon>
        <taxon>fabids</taxon>
        <taxon>Rosales</taxon>
        <taxon>Rosaceae</taxon>
        <taxon>Rosoideae</taxon>
        <taxon>Rosoideae incertae sedis</taxon>
        <taxon>Rosa</taxon>
    </lineage>
</organism>
<dbReference type="InterPro" id="IPR027417">
    <property type="entry name" value="P-loop_NTPase"/>
</dbReference>
<dbReference type="Gramene" id="PRQ57516">
    <property type="protein sequence ID" value="PRQ57516"/>
    <property type="gene ID" value="RchiOBHm_Chr1g0349181"/>
</dbReference>
<dbReference type="Pfam" id="PF00931">
    <property type="entry name" value="NB-ARC"/>
    <property type="match status" value="1"/>
</dbReference>
<keyword evidence="3" id="KW-0677">Repeat</keyword>
<evidence type="ECO:0000259" key="8">
    <source>
        <dbReference type="Pfam" id="PF00931"/>
    </source>
</evidence>
<evidence type="ECO:0000313" key="13">
    <source>
        <dbReference type="Proteomes" id="UP000238479"/>
    </source>
</evidence>
<evidence type="ECO:0000256" key="6">
    <source>
        <dbReference type="ARBA" id="ARBA00047304"/>
    </source>
</evidence>
<dbReference type="InterPro" id="IPR058546">
    <property type="entry name" value="RPS4B/Roq1-like_LRR"/>
</dbReference>
<dbReference type="GO" id="GO:0043531">
    <property type="term" value="F:ADP binding"/>
    <property type="evidence" value="ECO:0007669"/>
    <property type="project" value="InterPro"/>
</dbReference>
<evidence type="ECO:0000256" key="2">
    <source>
        <dbReference type="ARBA" id="ARBA00022614"/>
    </source>
</evidence>
<feature type="domain" description="Disease resistance protein Roq1-like winged-helix" evidence="10">
    <location>
        <begin position="149"/>
        <end position="222"/>
    </location>
</feature>
<dbReference type="Pfam" id="PF20160">
    <property type="entry name" value="C-JID"/>
    <property type="match status" value="1"/>
</dbReference>
<sequence>MMRERLSKKRILLVLDDVDNLDQIETLIGEKPSFGHGSRIIITTRDKKLLGGCKIYEPELLTDEEALELFSKYAFRTNKRSENYDAMSRCALKYAYGLPLALKVLGCLLDNRSELEWKFELEKIKEIPVTSLDDKIRRVLWASYDGLDEYQKNIFLDIACFFKGKNKDFVTKFHKSCGYHPQNGLTVLVERSLVSVNFANYDSLEMHDLIQEVGRDIVHRQSTEDPGMRSRLWSYEDVHQVLAQNTATKVEGIILDLSKFKEVYVNDEVFVSMRRLRLLQLYEYYYKYEDEYEYDYGSARNEFAYRELTRPADYEPCVQKVSENLKFLSQELRILVWHGCPLKSFPINFLPKNLIYVDMCYSRIEQLWEGTGPLQHLVHIDLRYSKYLIKTPDFTGATNLKKLKLKGCTSLLEVHPSISALKSLVELDLRGCSNLKKFPNISGIMKKLEALYLDETAITEMPLSINDLSGLQTLSLAGCRELRSLPSSIHMKSLKYLVLSGCSKLTEFPEISEVMKKLWKLELDGTTIKELPSSINNLTGLWELSLTNCTSLVCLPDHICNLASLNLTGCSSLVCLPDNICNLARHSHLNLTGCSSLVCLPDNICNLACLSHLNLTGCSSLVCLPDNICNLARLSHLNLTGCSSLVCLPDNIFNLARLSQLNLTECSNLSNWPEYIGNLKPLWQFEVGRSGIKQLTFSILRLGDSLSLSCNGCKEMTAPFSSLPTWNHQNQRNSFLESLDLSDCNLLELSYGIAHLLSDGIAHLSLYELNLSGNNKLESLPAAMIRLGHLRRLYLRGCKRLKSIPELSSSIQEIDAQDCASLETVSTPQPPYAEDIRFRFVNCFKLVTNTNLFIDIVETATDIQVIYDRYIGPPYHVSLPGSDIPEWFNHQSRGSSVTVQLPPNWLANKFLGFAICAIGNLRGAANTKTQSAVCCCTLEANDGQDNFYFSLFDILDGTGMPLESDHMLLGYTNLRSLGERHNERKYTEARFRIVASTYGVIPNDSMTLEDCTWITSCGVRLFHINPPSVDLICNLENRETEIRSKRKRETLERGKEKMGVEVQEEGEECSGGPICCCFSLSGCTISLRKRQKEKEREGEGVAGDTGLESEDADVSGEGGLLTLC</sequence>
<dbReference type="GO" id="GO:0003677">
    <property type="term" value="F:DNA binding"/>
    <property type="evidence" value="ECO:0007669"/>
    <property type="project" value="UniProtKB-KW"/>
</dbReference>
<dbReference type="GO" id="GO:0006952">
    <property type="term" value="P:defense response"/>
    <property type="evidence" value="ECO:0007669"/>
    <property type="project" value="InterPro"/>
</dbReference>
<keyword evidence="4" id="KW-0611">Plant defense</keyword>
<dbReference type="InterPro" id="IPR045344">
    <property type="entry name" value="C-JID"/>
</dbReference>
<feature type="region of interest" description="Disordered" evidence="7">
    <location>
        <begin position="1093"/>
        <end position="1124"/>
    </location>
</feature>
<proteinExistence type="predicted"/>
<dbReference type="PANTHER" id="PTHR11017:SF573">
    <property type="entry name" value="ADP-RIBOSYL CYCLASE_CYCLIC ADP-RIBOSE HYDROLASE"/>
    <property type="match status" value="1"/>
</dbReference>
<reference evidence="12 13" key="1">
    <citation type="journal article" date="2018" name="Nat. Genet.">
        <title>The Rosa genome provides new insights in the design of modern roses.</title>
        <authorList>
            <person name="Bendahmane M."/>
        </authorList>
    </citation>
    <scope>NUCLEOTIDE SEQUENCE [LARGE SCALE GENOMIC DNA]</scope>
    <source>
        <strain evidence="13">cv. Old Blush</strain>
    </source>
</reference>
<dbReference type="GO" id="GO:0061809">
    <property type="term" value="F:NAD+ nucleosidase activity, cyclic ADP-ribose generating"/>
    <property type="evidence" value="ECO:0007669"/>
    <property type="project" value="UniProtKB-EC"/>
</dbReference>
<dbReference type="InterPro" id="IPR032675">
    <property type="entry name" value="LRR_dom_sf"/>
</dbReference>
<dbReference type="STRING" id="74649.A0A2P6SFT7"/>
<dbReference type="InterPro" id="IPR042197">
    <property type="entry name" value="Apaf_helical"/>
</dbReference>
<evidence type="ECO:0000313" key="12">
    <source>
        <dbReference type="EMBL" id="PRQ57516.1"/>
    </source>
</evidence>
<keyword evidence="2" id="KW-0433">Leucine-rich repeat</keyword>
<dbReference type="Gene3D" id="1.10.8.430">
    <property type="entry name" value="Helical domain of apoptotic protease-activating factors"/>
    <property type="match status" value="1"/>
</dbReference>
<dbReference type="AlphaFoldDB" id="A0A2P6SFT7"/>
<dbReference type="EMBL" id="PDCK01000039">
    <property type="protein sequence ID" value="PRQ57516.1"/>
    <property type="molecule type" value="Genomic_DNA"/>
</dbReference>